<organism evidence="2">
    <name type="scientific">Rhizophagus clarus</name>
    <dbReference type="NCBI Taxonomy" id="94130"/>
    <lineage>
        <taxon>Eukaryota</taxon>
        <taxon>Fungi</taxon>
        <taxon>Fungi incertae sedis</taxon>
        <taxon>Mucoromycota</taxon>
        <taxon>Glomeromycotina</taxon>
        <taxon>Glomeromycetes</taxon>
        <taxon>Glomerales</taxon>
        <taxon>Glomeraceae</taxon>
        <taxon>Rhizophagus</taxon>
    </lineage>
</organism>
<dbReference type="InterPro" id="IPR050167">
    <property type="entry name" value="Ser_Thr_protein_kinase"/>
</dbReference>
<dbReference type="AlphaFoldDB" id="A0A140D064"/>
<feature type="domain" description="Protein kinase" evidence="1">
    <location>
        <begin position="231"/>
        <end position="516"/>
    </location>
</feature>
<dbReference type="InterPro" id="IPR011009">
    <property type="entry name" value="Kinase-like_dom_sf"/>
</dbReference>
<evidence type="ECO:0000313" key="2">
    <source>
        <dbReference type="EMBL" id="AMJ52377.1"/>
    </source>
</evidence>
<dbReference type="Pfam" id="PF07714">
    <property type="entry name" value="PK_Tyr_Ser-Thr"/>
    <property type="match status" value="1"/>
</dbReference>
<evidence type="ECO:0000259" key="1">
    <source>
        <dbReference type="PROSITE" id="PS50011"/>
    </source>
</evidence>
<dbReference type="Gene3D" id="1.10.510.10">
    <property type="entry name" value="Transferase(Phosphotransferase) domain 1"/>
    <property type="match status" value="1"/>
</dbReference>
<dbReference type="GO" id="GO:0004672">
    <property type="term" value="F:protein kinase activity"/>
    <property type="evidence" value="ECO:0007669"/>
    <property type="project" value="InterPro"/>
</dbReference>
<dbReference type="EMBL" id="KU305739">
    <property type="protein sequence ID" value="AMJ52377.1"/>
    <property type="molecule type" value="Genomic_DNA"/>
</dbReference>
<dbReference type="PROSITE" id="PS50011">
    <property type="entry name" value="PROTEIN_KINASE_DOM"/>
    <property type="match status" value="1"/>
</dbReference>
<dbReference type="GO" id="GO:0007165">
    <property type="term" value="P:signal transduction"/>
    <property type="evidence" value="ECO:0007669"/>
    <property type="project" value="TreeGrafter"/>
</dbReference>
<name>A0A140D064_9GLOM</name>
<sequence>MKAYYLFIGLLSLIFPLSIYSYRITALMKADTTRMRRFNVNNNRMYYEPFGYKEAKTHYDVFYQKDYVDNIVTTLSVHNNYTSIENCVEEYNNDSATITISSIPGKTFLVGEKHFSAEPFESYKSLNPKKDFRQQIKSIFKICKIQQGQIATFPSPINIKHLSTDEIGICHECNKKRPYKNWCNPCYSSHFRKSFRKWTSGNKLLDKFIRKSQLSSISRMNCLEWIPRYHLTDVELLCNNDSGSVYSAIWIDGFIIDWNKSEKFWNRCNYGVKVILKTFMNHNDDEFVDFLREPKAHLNCCIQNAHISSFYGFTQDPITNEYLMVLEYSSNGTLRNFIQENPDLLDWKYRSIILENIALGLRTIHSANLIHGNLHTGNILQDHSRSIISDFKFSMKHNDKNDNSFPSSNTSSREVYGVIPFMAPEVLGGQHPTLSSDIYSFGIIMWELSSFNPPFHDKAHDVKLIMELFNGCRPDVVKGTPDAYVSLMKRCWHSDPTKRPTAEELVYLVKELSTYTCFKKINLSEKESLKINLTNSLKNTHPLATYSSKLLPTLYTDHNQDDNEDDNDQLSEYDESVESAPLILLNNNNLL</sequence>
<accession>A0A140D064</accession>
<dbReference type="PANTHER" id="PTHR23257">
    <property type="entry name" value="SERINE-THREONINE PROTEIN KINASE"/>
    <property type="match status" value="1"/>
</dbReference>
<dbReference type="GO" id="GO:0005737">
    <property type="term" value="C:cytoplasm"/>
    <property type="evidence" value="ECO:0007669"/>
    <property type="project" value="TreeGrafter"/>
</dbReference>
<reference evidence="2" key="1">
    <citation type="journal article" date="2016" name="BMC Genomics">
        <title>The effector candidate repertoire of the arbuscular mycorrhizal fungus Rhizophagus clarus.</title>
        <authorList>
            <person name="Sedzielewska Toro K."/>
            <person name="Brachmann A."/>
        </authorList>
    </citation>
    <scope>NUCLEOTIDE SEQUENCE</scope>
    <source>
        <strain evidence="2">MUCL46238</strain>
    </source>
</reference>
<proteinExistence type="predicted"/>
<dbReference type="PRINTS" id="PR00109">
    <property type="entry name" value="TYRKINASE"/>
</dbReference>
<protein>
    <recommendedName>
        <fullName evidence="1">Protein kinase domain-containing protein</fullName>
    </recommendedName>
</protein>
<dbReference type="GO" id="GO:0005524">
    <property type="term" value="F:ATP binding"/>
    <property type="evidence" value="ECO:0007669"/>
    <property type="project" value="InterPro"/>
</dbReference>
<dbReference type="InterPro" id="IPR001245">
    <property type="entry name" value="Ser-Thr/Tyr_kinase_cat_dom"/>
</dbReference>
<dbReference type="SUPFAM" id="SSF56112">
    <property type="entry name" value="Protein kinase-like (PK-like)"/>
    <property type="match status" value="1"/>
</dbReference>
<dbReference type="InterPro" id="IPR000719">
    <property type="entry name" value="Prot_kinase_dom"/>
</dbReference>